<evidence type="ECO:0000256" key="2">
    <source>
        <dbReference type="SAM" id="MobiDB-lite"/>
    </source>
</evidence>
<dbReference type="Proteomes" id="UP000179807">
    <property type="component" value="Unassembled WGS sequence"/>
</dbReference>
<reference evidence="3" key="1">
    <citation type="submission" date="2016-10" db="EMBL/GenBank/DDBJ databases">
        <authorList>
            <person name="Benchimol M."/>
            <person name="Almeida L.G."/>
            <person name="Vasconcelos A.T."/>
            <person name="Perreira-Neves A."/>
            <person name="Rosa I.A."/>
            <person name="Tasca T."/>
            <person name="Bogo M.R."/>
            <person name="de Souza W."/>
        </authorList>
    </citation>
    <scope>NUCLEOTIDE SEQUENCE [LARGE SCALE GENOMIC DNA]</scope>
    <source>
        <strain evidence="3">K</strain>
    </source>
</reference>
<feature type="region of interest" description="Disordered" evidence="2">
    <location>
        <begin position="78"/>
        <end position="97"/>
    </location>
</feature>
<dbReference type="AlphaFoldDB" id="A0A1J4JQK8"/>
<dbReference type="GeneID" id="94828558"/>
<dbReference type="EMBL" id="MLAK01000927">
    <property type="protein sequence ID" value="OHT01042.1"/>
    <property type="molecule type" value="Genomic_DNA"/>
</dbReference>
<protein>
    <submittedName>
        <fullName evidence="3">Uncharacterized protein</fullName>
    </submittedName>
</protein>
<feature type="coiled-coil region" evidence="1">
    <location>
        <begin position="8"/>
        <end position="77"/>
    </location>
</feature>
<keyword evidence="4" id="KW-1185">Reference proteome</keyword>
<name>A0A1J4JQK8_9EUKA</name>
<evidence type="ECO:0000256" key="1">
    <source>
        <dbReference type="SAM" id="Coils"/>
    </source>
</evidence>
<organism evidence="3 4">
    <name type="scientific">Tritrichomonas foetus</name>
    <dbReference type="NCBI Taxonomy" id="1144522"/>
    <lineage>
        <taxon>Eukaryota</taxon>
        <taxon>Metamonada</taxon>
        <taxon>Parabasalia</taxon>
        <taxon>Tritrichomonadida</taxon>
        <taxon>Tritrichomonadidae</taxon>
        <taxon>Tritrichomonas</taxon>
    </lineage>
</organism>
<dbReference type="RefSeq" id="XP_068354178.1">
    <property type="nucleotide sequence ID" value="XM_068493854.1"/>
</dbReference>
<evidence type="ECO:0000313" key="4">
    <source>
        <dbReference type="Proteomes" id="UP000179807"/>
    </source>
</evidence>
<gene>
    <name evidence="3" type="ORF">TRFO_07717</name>
</gene>
<evidence type="ECO:0000313" key="3">
    <source>
        <dbReference type="EMBL" id="OHT01042.1"/>
    </source>
</evidence>
<comment type="caution">
    <text evidence="3">The sequence shown here is derived from an EMBL/GenBank/DDBJ whole genome shotgun (WGS) entry which is preliminary data.</text>
</comment>
<accession>A0A1J4JQK8</accession>
<sequence length="278" mass="32439">MSDFVFETNALSEKFNAAMAKIRKLEEENMTLNQLNDTYQEELSQKTEALQQSTRDYAALKAQYEELLMRVTELHLENQSMNQSPNASPTSSPQSNNDELIINLGEKIERITRKKNEYKQQCEKNMHKIKHLEKELKLNNTNNVKHNEKNSAIWDSTFHTFVEMVSPYFPTNKDKIENSYSYLLEATHALITLAQSDSVYKQKYRRVQSKYDKVLAKCQVLAQEVANNQMMLENAIAAQNKNKQKSRLDAEISKMHRFLKNYEKQCDNFSQTLPSTYV</sequence>
<feature type="coiled-coil region" evidence="1">
    <location>
        <begin position="101"/>
        <end position="149"/>
    </location>
</feature>
<dbReference type="Gene3D" id="1.20.5.4090">
    <property type="match status" value="1"/>
</dbReference>
<proteinExistence type="predicted"/>
<dbReference type="VEuPathDB" id="TrichDB:TRFO_07717"/>
<keyword evidence="1" id="KW-0175">Coiled coil</keyword>